<gene>
    <name evidence="1" type="ORF">FE782_07925</name>
</gene>
<dbReference type="EMBL" id="VCIW01000004">
    <property type="protein sequence ID" value="TLS52556.1"/>
    <property type="molecule type" value="Genomic_DNA"/>
</dbReference>
<sequence length="105" mass="11787">MNIHLTEQAYAAFAGREGTNANEQGREEVQARLQSCAEGDGFASVQWQGRPALYALDAYWRYEAQADIVALTDCVGVFHAVSVSRWDRSERQPERRLRNAAAAER</sequence>
<dbReference type="Proteomes" id="UP000309676">
    <property type="component" value="Unassembled WGS sequence"/>
</dbReference>
<protein>
    <submittedName>
        <fullName evidence="1">Uncharacterized protein</fullName>
    </submittedName>
</protein>
<comment type="caution">
    <text evidence="1">The sequence shown here is derived from an EMBL/GenBank/DDBJ whole genome shotgun (WGS) entry which is preliminary data.</text>
</comment>
<evidence type="ECO:0000313" key="2">
    <source>
        <dbReference type="Proteomes" id="UP000309676"/>
    </source>
</evidence>
<proteinExistence type="predicted"/>
<dbReference type="OrthoDB" id="2611566at2"/>
<reference evidence="1 2" key="1">
    <citation type="submission" date="2019-05" db="EMBL/GenBank/DDBJ databases">
        <authorList>
            <person name="Narsing Rao M.P."/>
            <person name="Li W.J."/>
        </authorList>
    </citation>
    <scope>NUCLEOTIDE SEQUENCE [LARGE SCALE GENOMIC DNA]</scope>
    <source>
        <strain evidence="1 2">SYSU_K30003</strain>
    </source>
</reference>
<keyword evidence="2" id="KW-1185">Reference proteome</keyword>
<dbReference type="RefSeq" id="WP_138193547.1">
    <property type="nucleotide sequence ID" value="NZ_VCIW01000004.1"/>
</dbReference>
<organism evidence="1 2">
    <name type="scientific">Paenibacillus antri</name>
    <dbReference type="NCBI Taxonomy" id="2582848"/>
    <lineage>
        <taxon>Bacteria</taxon>
        <taxon>Bacillati</taxon>
        <taxon>Bacillota</taxon>
        <taxon>Bacilli</taxon>
        <taxon>Bacillales</taxon>
        <taxon>Paenibacillaceae</taxon>
        <taxon>Paenibacillus</taxon>
    </lineage>
</organism>
<dbReference type="AlphaFoldDB" id="A0A5R9GDY7"/>
<evidence type="ECO:0000313" key="1">
    <source>
        <dbReference type="EMBL" id="TLS52556.1"/>
    </source>
</evidence>
<name>A0A5R9GDY7_9BACL</name>
<accession>A0A5R9GDY7</accession>